<evidence type="ECO:0000313" key="3">
    <source>
        <dbReference type="Proteomes" id="UP001519460"/>
    </source>
</evidence>
<dbReference type="EMBL" id="JACVVK020000008">
    <property type="protein sequence ID" value="KAK7505910.1"/>
    <property type="molecule type" value="Genomic_DNA"/>
</dbReference>
<sequence length="107" mass="12039">MDVPPYPFAKVSLDLSGPYPKSLSGNKYIVAFVDHYSGWPEAFAVPDKSAETVAHLLTEKIIPRHSCPLQLVTDNGTENENRIMRETLKELRIDHVTTSFLSPTIKR</sequence>
<evidence type="ECO:0000259" key="1">
    <source>
        <dbReference type="PROSITE" id="PS50994"/>
    </source>
</evidence>
<comment type="caution">
    <text evidence="2">The sequence shown here is derived from an EMBL/GenBank/DDBJ whole genome shotgun (WGS) entry which is preliminary data.</text>
</comment>
<dbReference type="InterPro" id="IPR012337">
    <property type="entry name" value="RNaseH-like_sf"/>
</dbReference>
<dbReference type="InterPro" id="IPR001584">
    <property type="entry name" value="Integrase_cat-core"/>
</dbReference>
<accession>A0ABD0M1W7</accession>
<dbReference type="Pfam" id="PF00665">
    <property type="entry name" value="rve"/>
    <property type="match status" value="1"/>
</dbReference>
<proteinExistence type="predicted"/>
<name>A0ABD0M1W7_9CAEN</name>
<dbReference type="InterPro" id="IPR050951">
    <property type="entry name" value="Retrovirus_Pol_polyprotein"/>
</dbReference>
<dbReference type="PANTHER" id="PTHR37984">
    <property type="entry name" value="PROTEIN CBG26694"/>
    <property type="match status" value="1"/>
</dbReference>
<dbReference type="Gene3D" id="3.30.420.10">
    <property type="entry name" value="Ribonuclease H-like superfamily/Ribonuclease H"/>
    <property type="match status" value="1"/>
</dbReference>
<gene>
    <name evidence="2" type="ORF">BaRGS_00002632</name>
</gene>
<evidence type="ECO:0000313" key="2">
    <source>
        <dbReference type="EMBL" id="KAK7505910.1"/>
    </source>
</evidence>
<dbReference type="AlphaFoldDB" id="A0ABD0M1W7"/>
<feature type="domain" description="Integrase catalytic" evidence="1">
    <location>
        <begin position="3"/>
        <end position="107"/>
    </location>
</feature>
<dbReference type="PANTHER" id="PTHR37984:SF15">
    <property type="entry name" value="INTEGRASE CATALYTIC DOMAIN-CONTAINING PROTEIN"/>
    <property type="match status" value="1"/>
</dbReference>
<dbReference type="Proteomes" id="UP001519460">
    <property type="component" value="Unassembled WGS sequence"/>
</dbReference>
<dbReference type="SUPFAM" id="SSF53098">
    <property type="entry name" value="Ribonuclease H-like"/>
    <property type="match status" value="1"/>
</dbReference>
<keyword evidence="3" id="KW-1185">Reference proteome</keyword>
<reference evidence="2 3" key="1">
    <citation type="journal article" date="2023" name="Sci. Data">
        <title>Genome assembly of the Korean intertidal mud-creeper Batillaria attramentaria.</title>
        <authorList>
            <person name="Patra A.K."/>
            <person name="Ho P.T."/>
            <person name="Jun S."/>
            <person name="Lee S.J."/>
            <person name="Kim Y."/>
            <person name="Won Y.J."/>
        </authorList>
    </citation>
    <scope>NUCLEOTIDE SEQUENCE [LARGE SCALE GENOMIC DNA]</scope>
    <source>
        <strain evidence="2">Wonlab-2016</strain>
    </source>
</reference>
<organism evidence="2 3">
    <name type="scientific">Batillaria attramentaria</name>
    <dbReference type="NCBI Taxonomy" id="370345"/>
    <lineage>
        <taxon>Eukaryota</taxon>
        <taxon>Metazoa</taxon>
        <taxon>Spiralia</taxon>
        <taxon>Lophotrochozoa</taxon>
        <taxon>Mollusca</taxon>
        <taxon>Gastropoda</taxon>
        <taxon>Caenogastropoda</taxon>
        <taxon>Sorbeoconcha</taxon>
        <taxon>Cerithioidea</taxon>
        <taxon>Batillariidae</taxon>
        <taxon>Batillaria</taxon>
    </lineage>
</organism>
<dbReference type="PROSITE" id="PS50994">
    <property type="entry name" value="INTEGRASE"/>
    <property type="match status" value="1"/>
</dbReference>
<protein>
    <recommendedName>
        <fullName evidence="1">Integrase catalytic domain-containing protein</fullName>
    </recommendedName>
</protein>
<dbReference type="InterPro" id="IPR036397">
    <property type="entry name" value="RNaseH_sf"/>
</dbReference>